<reference evidence="2" key="1">
    <citation type="journal article" date="2019" name="Sci. Rep.">
        <title>Draft genome of Tanacetum cinerariifolium, the natural source of mosquito coil.</title>
        <authorList>
            <person name="Yamashiro T."/>
            <person name="Shiraishi A."/>
            <person name="Satake H."/>
            <person name="Nakayama K."/>
        </authorList>
    </citation>
    <scope>NUCLEOTIDE SEQUENCE</scope>
</reference>
<comment type="caution">
    <text evidence="2">The sequence shown here is derived from an EMBL/GenBank/DDBJ whole genome shotgun (WGS) entry which is preliminary data.</text>
</comment>
<evidence type="ECO:0000256" key="1">
    <source>
        <dbReference type="SAM" id="MobiDB-lite"/>
    </source>
</evidence>
<feature type="region of interest" description="Disordered" evidence="1">
    <location>
        <begin position="59"/>
        <end position="83"/>
    </location>
</feature>
<accession>A0A699HM35</accession>
<evidence type="ECO:0000313" key="2">
    <source>
        <dbReference type="EMBL" id="GEY44367.1"/>
    </source>
</evidence>
<dbReference type="AlphaFoldDB" id="A0A699HM35"/>
<name>A0A699HM35_TANCI</name>
<protein>
    <submittedName>
        <fullName evidence="2">Uncharacterized protein</fullName>
    </submittedName>
</protein>
<organism evidence="2">
    <name type="scientific">Tanacetum cinerariifolium</name>
    <name type="common">Dalmatian daisy</name>
    <name type="synonym">Chrysanthemum cinerariifolium</name>
    <dbReference type="NCBI Taxonomy" id="118510"/>
    <lineage>
        <taxon>Eukaryota</taxon>
        <taxon>Viridiplantae</taxon>
        <taxon>Streptophyta</taxon>
        <taxon>Embryophyta</taxon>
        <taxon>Tracheophyta</taxon>
        <taxon>Spermatophyta</taxon>
        <taxon>Magnoliopsida</taxon>
        <taxon>eudicotyledons</taxon>
        <taxon>Gunneridae</taxon>
        <taxon>Pentapetalae</taxon>
        <taxon>asterids</taxon>
        <taxon>campanulids</taxon>
        <taxon>Asterales</taxon>
        <taxon>Asteraceae</taxon>
        <taxon>Asteroideae</taxon>
        <taxon>Anthemideae</taxon>
        <taxon>Anthemidinae</taxon>
        <taxon>Tanacetum</taxon>
    </lineage>
</organism>
<dbReference type="EMBL" id="BKCJ010179010">
    <property type="protein sequence ID" value="GEY44367.1"/>
    <property type="molecule type" value="Genomic_DNA"/>
</dbReference>
<feature type="region of interest" description="Disordered" evidence="1">
    <location>
        <begin position="1"/>
        <end position="42"/>
    </location>
</feature>
<proteinExistence type="predicted"/>
<gene>
    <name evidence="2" type="ORF">Tci_416341</name>
</gene>
<sequence>MERKLARNIINKADCDTDSEDNDRGDAHQDPNTSHLEANAREVVDKNVVELSELNAIEPKEEVDMKKEVGDRTNDEPVRNMEDKITRDRIEELVKIPRSQPVGYYLKH</sequence>